<dbReference type="EMBL" id="JAHMHS010000054">
    <property type="protein sequence ID" value="KAK1724275.1"/>
    <property type="molecule type" value="Genomic_DNA"/>
</dbReference>
<evidence type="ECO:0000313" key="2">
    <source>
        <dbReference type="Proteomes" id="UP001244207"/>
    </source>
</evidence>
<name>A0AAD8XI67_GLOAC</name>
<evidence type="ECO:0000313" key="1">
    <source>
        <dbReference type="EMBL" id="KAK1724275.1"/>
    </source>
</evidence>
<dbReference type="Proteomes" id="UP001244207">
    <property type="component" value="Unassembled WGS sequence"/>
</dbReference>
<dbReference type="AlphaFoldDB" id="A0AAD8XI67"/>
<dbReference type="GeneID" id="85386461"/>
<protein>
    <submittedName>
        <fullName evidence="1">Uncharacterized protein</fullName>
    </submittedName>
</protein>
<gene>
    <name evidence="1" type="ORF">BDZ83DRAFT_358575</name>
</gene>
<accession>A0AAD8XI67</accession>
<reference evidence="1" key="1">
    <citation type="submission" date="2021-12" db="EMBL/GenBank/DDBJ databases">
        <title>Comparative genomics, transcriptomics and evolutionary studies reveal genomic signatures of adaptation to plant cell wall in hemibiotrophic fungi.</title>
        <authorList>
            <consortium name="DOE Joint Genome Institute"/>
            <person name="Baroncelli R."/>
            <person name="Diaz J.F."/>
            <person name="Benocci T."/>
            <person name="Peng M."/>
            <person name="Battaglia E."/>
            <person name="Haridas S."/>
            <person name="Andreopoulos W."/>
            <person name="Labutti K."/>
            <person name="Pangilinan J."/>
            <person name="Floch G.L."/>
            <person name="Makela M.R."/>
            <person name="Henrissat B."/>
            <person name="Grigoriev I.V."/>
            <person name="Crouch J.A."/>
            <person name="De Vries R.P."/>
            <person name="Sukno S.A."/>
            <person name="Thon M.R."/>
        </authorList>
    </citation>
    <scope>NUCLEOTIDE SEQUENCE</scope>
    <source>
        <strain evidence="1">CBS 112980</strain>
    </source>
</reference>
<proteinExistence type="predicted"/>
<comment type="caution">
    <text evidence="1">The sequence shown here is derived from an EMBL/GenBank/DDBJ whole genome shotgun (WGS) entry which is preliminary data.</text>
</comment>
<keyword evidence="2" id="KW-1185">Reference proteome</keyword>
<sequence length="184" mass="21049">MIGTPKSKLVKLKQETRIIPTAKWSVDHESSSLDVDDAPGYQDREIRLGTVNLPGFQDSRVRTGGRDIEFFLFHGKSSPLTPWWCRETTSHAVDHLPHYSVHRPTAHPAHDPLVRTAEIRDYQVAPTACFGPDQRHMSHTRTCRRCCREYSAFYQPVKNQDNVRGYGKSSHLHCAPSCTLRLWV</sequence>
<dbReference type="RefSeq" id="XP_060364330.1">
    <property type="nucleotide sequence ID" value="XM_060502562.1"/>
</dbReference>
<organism evidence="1 2">
    <name type="scientific">Glomerella acutata</name>
    <name type="common">Colletotrichum acutatum</name>
    <dbReference type="NCBI Taxonomy" id="27357"/>
    <lineage>
        <taxon>Eukaryota</taxon>
        <taxon>Fungi</taxon>
        <taxon>Dikarya</taxon>
        <taxon>Ascomycota</taxon>
        <taxon>Pezizomycotina</taxon>
        <taxon>Sordariomycetes</taxon>
        <taxon>Hypocreomycetidae</taxon>
        <taxon>Glomerellales</taxon>
        <taxon>Glomerellaceae</taxon>
        <taxon>Colletotrichum</taxon>
        <taxon>Colletotrichum acutatum species complex</taxon>
    </lineage>
</organism>